<dbReference type="Proteomes" id="UP000006038">
    <property type="component" value="Chromosome 4"/>
</dbReference>
<proteinExistence type="predicted"/>
<accession>J3M047</accession>
<protein>
    <submittedName>
        <fullName evidence="1">Uncharacterized protein</fullName>
    </submittedName>
</protein>
<dbReference type="HOGENOM" id="CLU_2691693_0_0_1"/>
<dbReference type="AlphaFoldDB" id="J3M047"/>
<dbReference type="Gramene" id="OB04G27720.1">
    <property type="protein sequence ID" value="OB04G27720.1"/>
    <property type="gene ID" value="OB04G27720"/>
</dbReference>
<dbReference type="EnsemblPlants" id="OB04G27720.1">
    <property type="protein sequence ID" value="OB04G27720.1"/>
    <property type="gene ID" value="OB04G27720"/>
</dbReference>
<evidence type="ECO:0000313" key="1">
    <source>
        <dbReference type="EnsemblPlants" id="OB04G27720.1"/>
    </source>
</evidence>
<reference evidence="1" key="1">
    <citation type="journal article" date="2013" name="Nat. Commun.">
        <title>Whole-genome sequencing of Oryza brachyantha reveals mechanisms underlying Oryza genome evolution.</title>
        <authorList>
            <person name="Chen J."/>
            <person name="Huang Q."/>
            <person name="Gao D."/>
            <person name="Wang J."/>
            <person name="Lang Y."/>
            <person name="Liu T."/>
            <person name="Li B."/>
            <person name="Bai Z."/>
            <person name="Luis Goicoechea J."/>
            <person name="Liang C."/>
            <person name="Chen C."/>
            <person name="Zhang W."/>
            <person name="Sun S."/>
            <person name="Liao Y."/>
            <person name="Zhang X."/>
            <person name="Yang L."/>
            <person name="Song C."/>
            <person name="Wang M."/>
            <person name="Shi J."/>
            <person name="Liu G."/>
            <person name="Liu J."/>
            <person name="Zhou H."/>
            <person name="Zhou W."/>
            <person name="Yu Q."/>
            <person name="An N."/>
            <person name="Chen Y."/>
            <person name="Cai Q."/>
            <person name="Wang B."/>
            <person name="Liu B."/>
            <person name="Min J."/>
            <person name="Huang Y."/>
            <person name="Wu H."/>
            <person name="Li Z."/>
            <person name="Zhang Y."/>
            <person name="Yin Y."/>
            <person name="Song W."/>
            <person name="Jiang J."/>
            <person name="Jackson S.A."/>
            <person name="Wing R.A."/>
            <person name="Wang J."/>
            <person name="Chen M."/>
        </authorList>
    </citation>
    <scope>NUCLEOTIDE SEQUENCE [LARGE SCALE GENOMIC DNA]</scope>
    <source>
        <strain evidence="1">cv. IRGC 101232</strain>
    </source>
</reference>
<reference evidence="1" key="2">
    <citation type="submission" date="2013-04" db="UniProtKB">
        <authorList>
            <consortium name="EnsemblPlants"/>
        </authorList>
    </citation>
    <scope>IDENTIFICATION</scope>
</reference>
<name>J3M047_ORYBR</name>
<keyword evidence="2" id="KW-1185">Reference proteome</keyword>
<evidence type="ECO:0000313" key="2">
    <source>
        <dbReference type="Proteomes" id="UP000006038"/>
    </source>
</evidence>
<sequence length="74" mass="8617">MQRRTEKTNEQRTREILCCDPAATFSFFSSLICTEYITQTWANKYAWKSSHLARAIPRCAYCSSSDNRKTEITV</sequence>
<organism evidence="1">
    <name type="scientific">Oryza brachyantha</name>
    <name type="common">malo sina</name>
    <dbReference type="NCBI Taxonomy" id="4533"/>
    <lineage>
        <taxon>Eukaryota</taxon>
        <taxon>Viridiplantae</taxon>
        <taxon>Streptophyta</taxon>
        <taxon>Embryophyta</taxon>
        <taxon>Tracheophyta</taxon>
        <taxon>Spermatophyta</taxon>
        <taxon>Magnoliopsida</taxon>
        <taxon>Liliopsida</taxon>
        <taxon>Poales</taxon>
        <taxon>Poaceae</taxon>
        <taxon>BOP clade</taxon>
        <taxon>Oryzoideae</taxon>
        <taxon>Oryzeae</taxon>
        <taxon>Oryzinae</taxon>
        <taxon>Oryza</taxon>
    </lineage>
</organism>